<keyword evidence="4" id="KW-1185">Reference proteome</keyword>
<dbReference type="OrthoDB" id="5298707at2"/>
<feature type="compositionally biased region" description="Low complexity" evidence="1">
    <location>
        <begin position="282"/>
        <end position="296"/>
    </location>
</feature>
<feature type="region of interest" description="Disordered" evidence="1">
    <location>
        <begin position="236"/>
        <end position="256"/>
    </location>
</feature>
<accession>A0A4U1BPX6</accession>
<evidence type="ECO:0000256" key="2">
    <source>
        <dbReference type="SAM" id="SignalP"/>
    </source>
</evidence>
<dbReference type="RefSeq" id="WP_136862756.1">
    <property type="nucleotide sequence ID" value="NZ_SWCJ01000004.1"/>
</dbReference>
<comment type="caution">
    <text evidence="3">The sequence shown here is derived from an EMBL/GenBank/DDBJ whole genome shotgun (WGS) entry which is preliminary data.</text>
</comment>
<evidence type="ECO:0000256" key="1">
    <source>
        <dbReference type="SAM" id="MobiDB-lite"/>
    </source>
</evidence>
<sequence length="384" mass="41806">MGLRSAVLMLWLVSGLAWAQTTIKHLSVNEVYSGPEQPLRLTMNIVGQPFVVQQLRFFLQQPDGRRWLLKRRDINDYLVELTSNEPVAGTHATILVTSLFRDSANKVLQFSVALNPNAAAPEVKKQTQQIGVNLTQPAERRVKVAMCDLKGQSLWAKSKEWAPQFGLGHFGSLMALHEANPECFEGGNPNHLICKQLQCPSAAILSRYQDEVDAKWRFDAAVLSADLRVEQGLVAPPKSQSQTIPTKPQPKPVAKVAVKTTPKVVVKPKPVTKPVARPKPKPVATPTPVTKVAAPASGSSSIKPGALMPLGGQSFWSFSKASSSKFGLGQYGSMMALLTSNPGCFTSGNPNRLICEVLRAPSTAAISQWRDEVAAKARFRSLTR</sequence>
<keyword evidence="2" id="KW-0732">Signal</keyword>
<proteinExistence type="predicted"/>
<organism evidence="3 4">
    <name type="scientific">Ferrimonas aestuarii</name>
    <dbReference type="NCBI Taxonomy" id="2569539"/>
    <lineage>
        <taxon>Bacteria</taxon>
        <taxon>Pseudomonadati</taxon>
        <taxon>Pseudomonadota</taxon>
        <taxon>Gammaproteobacteria</taxon>
        <taxon>Alteromonadales</taxon>
        <taxon>Ferrimonadaceae</taxon>
        <taxon>Ferrimonas</taxon>
    </lineage>
</organism>
<feature type="signal peptide" evidence="2">
    <location>
        <begin position="1"/>
        <end position="19"/>
    </location>
</feature>
<feature type="chain" id="PRO_5020951133" evidence="2">
    <location>
        <begin position="20"/>
        <end position="384"/>
    </location>
</feature>
<name>A0A4U1BPX6_9GAMM</name>
<feature type="region of interest" description="Disordered" evidence="1">
    <location>
        <begin position="271"/>
        <end position="298"/>
    </location>
</feature>
<evidence type="ECO:0000313" key="3">
    <source>
        <dbReference type="EMBL" id="TKB56027.1"/>
    </source>
</evidence>
<dbReference type="EMBL" id="SWCJ01000004">
    <property type="protein sequence ID" value="TKB56027.1"/>
    <property type="molecule type" value="Genomic_DNA"/>
</dbReference>
<gene>
    <name evidence="3" type="ORF">FCL42_07355</name>
</gene>
<protein>
    <submittedName>
        <fullName evidence="3">Uncharacterized protein</fullName>
    </submittedName>
</protein>
<reference evidence="3 4" key="1">
    <citation type="submission" date="2019-04" db="EMBL/GenBank/DDBJ databases">
        <authorList>
            <person name="Hwang J.C."/>
        </authorList>
    </citation>
    <scope>NUCLEOTIDE SEQUENCE [LARGE SCALE GENOMIC DNA]</scope>
    <source>
        <strain evidence="3 4">IMCC35002</strain>
    </source>
</reference>
<dbReference type="AlphaFoldDB" id="A0A4U1BPX6"/>
<dbReference type="Proteomes" id="UP000305675">
    <property type="component" value="Unassembled WGS sequence"/>
</dbReference>
<evidence type="ECO:0000313" key="4">
    <source>
        <dbReference type="Proteomes" id="UP000305675"/>
    </source>
</evidence>